<reference evidence="1" key="1">
    <citation type="journal article" date="2014" name="Front. Microbiol.">
        <title>High frequency of phylogenetically diverse reductive dehalogenase-homologous genes in deep subseafloor sedimentary metagenomes.</title>
        <authorList>
            <person name="Kawai M."/>
            <person name="Futagami T."/>
            <person name="Toyoda A."/>
            <person name="Takaki Y."/>
            <person name="Nishi S."/>
            <person name="Hori S."/>
            <person name="Arai W."/>
            <person name="Tsubouchi T."/>
            <person name="Morono Y."/>
            <person name="Uchiyama I."/>
            <person name="Ito T."/>
            <person name="Fujiyama A."/>
            <person name="Inagaki F."/>
            <person name="Takami H."/>
        </authorList>
    </citation>
    <scope>NUCLEOTIDE SEQUENCE</scope>
    <source>
        <strain evidence="1">Expedition CK06-06</strain>
    </source>
</reference>
<feature type="non-terminal residue" evidence="1">
    <location>
        <position position="1"/>
    </location>
</feature>
<protein>
    <submittedName>
        <fullName evidence="1">Uncharacterized protein</fullName>
    </submittedName>
</protein>
<organism evidence="1">
    <name type="scientific">marine sediment metagenome</name>
    <dbReference type="NCBI Taxonomy" id="412755"/>
    <lineage>
        <taxon>unclassified sequences</taxon>
        <taxon>metagenomes</taxon>
        <taxon>ecological metagenomes</taxon>
    </lineage>
</organism>
<sequence>NMKLIIKRDQKARKGMFGSHKGMTFLLSYRVELTSEEKALVEKYKAGDCTLTYTTRSDGTRLPKDTISSLMQSVTEEVEDITILLNNEEIIKDACKNFKTLLEVMATFGGEEVIEF</sequence>
<accession>X1H810</accession>
<dbReference type="EMBL" id="BARU01023446">
    <property type="protein sequence ID" value="GAH53215.1"/>
    <property type="molecule type" value="Genomic_DNA"/>
</dbReference>
<name>X1H810_9ZZZZ</name>
<comment type="caution">
    <text evidence="1">The sequence shown here is derived from an EMBL/GenBank/DDBJ whole genome shotgun (WGS) entry which is preliminary data.</text>
</comment>
<dbReference type="AlphaFoldDB" id="X1H810"/>
<gene>
    <name evidence="1" type="ORF">S03H2_38052</name>
</gene>
<evidence type="ECO:0000313" key="1">
    <source>
        <dbReference type="EMBL" id="GAH53215.1"/>
    </source>
</evidence>
<proteinExistence type="predicted"/>